<evidence type="ECO:0000313" key="10">
    <source>
        <dbReference type="EMBL" id="ODA35753.1"/>
    </source>
</evidence>
<feature type="domain" description="Polysaccharide chain length determinant N-terminal" evidence="9">
    <location>
        <begin position="18"/>
        <end position="95"/>
    </location>
</feature>
<name>A0A1C3ER89_9GAMM</name>
<organism evidence="10 11">
    <name type="scientific">Veronia pacifica</name>
    <dbReference type="NCBI Taxonomy" id="1080227"/>
    <lineage>
        <taxon>Bacteria</taxon>
        <taxon>Pseudomonadati</taxon>
        <taxon>Pseudomonadota</taxon>
        <taxon>Gammaproteobacteria</taxon>
        <taxon>Vibrionales</taxon>
        <taxon>Vibrionaceae</taxon>
        <taxon>Veronia</taxon>
    </lineage>
</organism>
<dbReference type="GO" id="GO:0005886">
    <property type="term" value="C:plasma membrane"/>
    <property type="evidence" value="ECO:0007669"/>
    <property type="project" value="UniProtKB-SubCell"/>
</dbReference>
<keyword evidence="2" id="KW-1003">Cell membrane</keyword>
<dbReference type="Pfam" id="PF02706">
    <property type="entry name" value="Wzz"/>
    <property type="match status" value="1"/>
</dbReference>
<proteinExistence type="predicted"/>
<dbReference type="Proteomes" id="UP000094936">
    <property type="component" value="Unassembled WGS sequence"/>
</dbReference>
<feature type="transmembrane region" description="Helical" evidence="8">
    <location>
        <begin position="333"/>
        <end position="356"/>
    </location>
</feature>
<comment type="caution">
    <text evidence="10">The sequence shown here is derived from an EMBL/GenBank/DDBJ whole genome shotgun (WGS) entry which is preliminary data.</text>
</comment>
<accession>A0A1C3ER89</accession>
<keyword evidence="5" id="KW-0067">ATP-binding</keyword>
<evidence type="ECO:0000256" key="2">
    <source>
        <dbReference type="ARBA" id="ARBA00022475"/>
    </source>
</evidence>
<dbReference type="PANTHER" id="PTHR32309">
    <property type="entry name" value="TYROSINE-PROTEIN KINASE"/>
    <property type="match status" value="1"/>
</dbReference>
<keyword evidence="7 8" id="KW-0472">Membrane</keyword>
<sequence>MSTPSSPHITSHTMVREDEIDLAKLFGILLDKAVVVAATTASFIILGAFYAFLIAQPVYESSATLKLVGNGNISLDAPAEKELLKSTVVIGPVVDAMDLTTIVEPKLVPIIGRGLQRVIGKETKLNVAKFDVAKLWLGKEFKLEVLNSNTYNITLPDGETLKGFFGQNIDYKGISVLIEAGRNAVGDEFLISKIAKQKAIEDVLSNLSVSEAGRRTNIIDVKYSSDTPQTALSMTNIIVEKYTQHVLQTAMDNLVRKIDITKKKIDALHLRLQDTKLIRDLDEEKVILEKRKLNELKALLESYLISEQTFKLPIDVVSLPSVSNKAAKPKKTLILTLSGLLGLMVSIGFVLVNAAFKRGIHSTEELRTTGIPLLVSVPLEKINKGKSASDITMEALRALVPMLNVKGQEKASIVMVAGACPGDGKSYIARKLAAAVTESQQRVLLINTDLRKPTNSSVHGLKQILELEKSASSVVDLTPEAFSLIDAGGVVENPVPLFYCQEWFGLMQWASENYDVVILDTPAVLAAAESLVIGAACDQRILVCREEKTTIEQVRLVIDRFKHSGLSITGSILNGTRKRFFTDKTEFYLYYKDK</sequence>
<dbReference type="EMBL" id="LYBM01000002">
    <property type="protein sequence ID" value="ODA35753.1"/>
    <property type="molecule type" value="Genomic_DNA"/>
</dbReference>
<keyword evidence="11" id="KW-1185">Reference proteome</keyword>
<dbReference type="InterPro" id="IPR003856">
    <property type="entry name" value="LPS_length_determ_N"/>
</dbReference>
<evidence type="ECO:0000256" key="1">
    <source>
        <dbReference type="ARBA" id="ARBA00004651"/>
    </source>
</evidence>
<dbReference type="InterPro" id="IPR005702">
    <property type="entry name" value="Wzc-like_C"/>
</dbReference>
<evidence type="ECO:0000256" key="7">
    <source>
        <dbReference type="ARBA" id="ARBA00023136"/>
    </source>
</evidence>
<evidence type="ECO:0000256" key="5">
    <source>
        <dbReference type="ARBA" id="ARBA00022840"/>
    </source>
</evidence>
<dbReference type="InterPro" id="IPR027417">
    <property type="entry name" value="P-loop_NTPase"/>
</dbReference>
<dbReference type="PANTHER" id="PTHR32309:SF13">
    <property type="entry name" value="FERRIC ENTEROBACTIN TRANSPORT PROTEIN FEPE"/>
    <property type="match status" value="1"/>
</dbReference>
<dbReference type="Pfam" id="PF23607">
    <property type="entry name" value="WZC_N"/>
    <property type="match status" value="1"/>
</dbReference>
<dbReference type="CDD" id="cd05387">
    <property type="entry name" value="BY-kinase"/>
    <property type="match status" value="1"/>
</dbReference>
<dbReference type="RefSeq" id="WP_068898520.1">
    <property type="nucleotide sequence ID" value="NZ_JBHUIF010000032.1"/>
</dbReference>
<feature type="transmembrane region" description="Helical" evidence="8">
    <location>
        <begin position="33"/>
        <end position="55"/>
    </location>
</feature>
<keyword evidence="6 8" id="KW-1133">Transmembrane helix</keyword>
<dbReference type="InterPro" id="IPR050445">
    <property type="entry name" value="Bact_polysacc_biosynth/exp"/>
</dbReference>
<keyword evidence="3 8" id="KW-0812">Transmembrane</keyword>
<comment type="subcellular location">
    <subcellularLocation>
        <location evidence="1">Cell membrane</location>
        <topology evidence="1">Multi-pass membrane protein</topology>
    </subcellularLocation>
</comment>
<dbReference type="SUPFAM" id="SSF52540">
    <property type="entry name" value="P-loop containing nucleoside triphosphate hydrolases"/>
    <property type="match status" value="1"/>
</dbReference>
<evidence type="ECO:0000313" key="11">
    <source>
        <dbReference type="Proteomes" id="UP000094936"/>
    </source>
</evidence>
<evidence type="ECO:0000256" key="4">
    <source>
        <dbReference type="ARBA" id="ARBA00022741"/>
    </source>
</evidence>
<evidence type="ECO:0000259" key="9">
    <source>
        <dbReference type="Pfam" id="PF02706"/>
    </source>
</evidence>
<dbReference type="STRING" id="1080227.A8L45_01555"/>
<dbReference type="OrthoDB" id="9775724at2"/>
<reference evidence="10 11" key="1">
    <citation type="submission" date="2016-05" db="EMBL/GenBank/DDBJ databases">
        <title>Genomic Taxonomy of the Vibrionaceae.</title>
        <authorList>
            <person name="Gomez-Gil B."/>
            <person name="Enciso-Ibarra J."/>
        </authorList>
    </citation>
    <scope>NUCLEOTIDE SEQUENCE [LARGE SCALE GENOMIC DNA]</scope>
    <source>
        <strain evidence="10 11">CAIM 1920</strain>
    </source>
</reference>
<gene>
    <name evidence="10" type="ORF">A8L45_01555</name>
</gene>
<keyword evidence="4" id="KW-0547">Nucleotide-binding</keyword>
<protein>
    <recommendedName>
        <fullName evidence="9">Polysaccharide chain length determinant N-terminal domain-containing protein</fullName>
    </recommendedName>
</protein>
<evidence type="ECO:0000256" key="6">
    <source>
        <dbReference type="ARBA" id="ARBA00022989"/>
    </source>
</evidence>
<dbReference type="Gene3D" id="3.40.50.300">
    <property type="entry name" value="P-loop containing nucleotide triphosphate hydrolases"/>
    <property type="match status" value="1"/>
</dbReference>
<dbReference type="AlphaFoldDB" id="A0A1C3ER89"/>
<evidence type="ECO:0000256" key="3">
    <source>
        <dbReference type="ARBA" id="ARBA00022692"/>
    </source>
</evidence>
<evidence type="ECO:0000256" key="8">
    <source>
        <dbReference type="SAM" id="Phobius"/>
    </source>
</evidence>